<reference evidence="18 19" key="1">
    <citation type="journal article" date="2013" name="Genome Announc.">
        <title>Draft Genome Sequence of Arcticibacter svalbardensis Strain MN12-7T, a Member of the Family Sphingobacteriaceae Isolated from an Arctic Soil Sample.</title>
        <authorList>
            <person name="Shivaji S."/>
            <person name="Ara S."/>
            <person name="Prasad S."/>
            <person name="Manasa B.P."/>
            <person name="Begum Z."/>
            <person name="Singh A."/>
            <person name="Kumar Pinnaka A."/>
        </authorList>
    </citation>
    <scope>NUCLEOTIDE SEQUENCE [LARGE SCALE GENOMIC DNA]</scope>
    <source>
        <strain evidence="18 19">MN12-7</strain>
    </source>
</reference>
<evidence type="ECO:0000256" key="10">
    <source>
        <dbReference type="ARBA" id="ARBA00023204"/>
    </source>
</evidence>
<evidence type="ECO:0000256" key="2">
    <source>
        <dbReference type="ARBA" id="ARBA00017846"/>
    </source>
</evidence>
<dbReference type="SUPFAM" id="SSF52540">
    <property type="entry name" value="P-loop containing nucleoside triphosphate hydrolases"/>
    <property type="match status" value="2"/>
</dbReference>
<dbReference type="InterPro" id="IPR004609">
    <property type="entry name" value="ATP-dep_DNA_helicase_RecG"/>
</dbReference>
<dbReference type="InterPro" id="IPR033454">
    <property type="entry name" value="RecG_wedge"/>
</dbReference>
<evidence type="ECO:0000259" key="16">
    <source>
        <dbReference type="PROSITE" id="PS51192"/>
    </source>
</evidence>
<organism evidence="18 19">
    <name type="scientific">Arcticibacter svalbardensis MN12-7</name>
    <dbReference type="NCBI Taxonomy" id="1150600"/>
    <lineage>
        <taxon>Bacteria</taxon>
        <taxon>Pseudomonadati</taxon>
        <taxon>Bacteroidota</taxon>
        <taxon>Sphingobacteriia</taxon>
        <taxon>Sphingobacteriales</taxon>
        <taxon>Sphingobacteriaceae</taxon>
        <taxon>Arcticibacter</taxon>
    </lineage>
</organism>
<sequence length="702" mass="79664">MGAELNLQTPIEYLKGVGLHKADLLKKELGIHNFEDLLLFYPFRYIDRTRFYKIQELNGDLPIIQVIGRVIAKEIIGEKQARRLVVQLKDETGVMELVWFRSLSWIDRIVHAGLVVIVFGKPNEFNGKISISHPELEIYNPTLKKSGNPTLQPVYNSTEKLKQSHLDSKGIQKLQEILVDTVAAQLSETIPDYIRQKYALVGKVQAIREIHFPATMQSLDQAIKRLKFEELFLIQLRLLHNKRLRTDKFKGAVFATVGDKFNEFYATKLPFDLTNAQKRVLKEIRMDTQRGVQMNRLLQGDVGSGKTVVALMTMLLAVDNGYQACIMAPTSILANQHLKSIQHLIGDDFIRIALLTGATPKKERRKLHEALLDGSLNILIGTHALIEDPVQFHNLGLAVIDEQHRFGVEQRAKLWRKNKIPPHMLVMTATPIPRTLAMTLYGDLDISVIDELPAGRKPIKTIHLYENQRLRMLGFMRQEIAKGRQVYLVYPLIKESEKLDLLYLEAGIEDISTAFPLPDYRISIVHGKLNAADKEFEMQRFVKGETQIMVATTVIEVGVNVPNASVMVIENAERFGLSQLHQLRGRVGRGAEQSYCILMSTNKLSADGRIRLNTMVRTNDGFEISETDLKLRGPGNLEGTQQSGVLDLKLADLVHDQELLQTVRNEVIDLFDRDPELAAEQNKILKEFFQDANPGIHYNKIS</sequence>
<keyword evidence="9 15" id="KW-0233">DNA recombination</keyword>
<dbReference type="SMART" id="SM00490">
    <property type="entry name" value="HELICc"/>
    <property type="match status" value="1"/>
</dbReference>
<keyword evidence="8" id="KW-0238">DNA-binding</keyword>
<dbReference type="GO" id="GO:0005524">
    <property type="term" value="F:ATP binding"/>
    <property type="evidence" value="ECO:0007669"/>
    <property type="project" value="UniProtKB-KW"/>
</dbReference>
<dbReference type="InterPro" id="IPR014001">
    <property type="entry name" value="Helicase_ATP-bd"/>
</dbReference>
<dbReference type="Proteomes" id="UP000014174">
    <property type="component" value="Unassembled WGS sequence"/>
</dbReference>
<dbReference type="InterPro" id="IPR045562">
    <property type="entry name" value="RecG_dom3_C"/>
</dbReference>
<evidence type="ECO:0000256" key="15">
    <source>
        <dbReference type="RuleBase" id="RU363016"/>
    </source>
</evidence>
<comment type="similarity">
    <text evidence="1 15">Belongs to the helicase family. RecG subfamily.</text>
</comment>
<dbReference type="Pfam" id="PF00270">
    <property type="entry name" value="DEAD"/>
    <property type="match status" value="1"/>
</dbReference>
<keyword evidence="10 15" id="KW-0234">DNA repair</keyword>
<dbReference type="NCBIfam" id="TIGR00643">
    <property type="entry name" value="recG"/>
    <property type="match status" value="1"/>
</dbReference>
<evidence type="ECO:0000256" key="14">
    <source>
        <dbReference type="ARBA" id="ARBA00048988"/>
    </source>
</evidence>
<dbReference type="GO" id="GO:0006310">
    <property type="term" value="P:DNA recombination"/>
    <property type="evidence" value="ECO:0007669"/>
    <property type="project" value="UniProtKB-UniRule"/>
</dbReference>
<proteinExistence type="inferred from homology"/>
<gene>
    <name evidence="18" type="ORF">ADIARSV_2829</name>
</gene>
<dbReference type="GO" id="GO:0003677">
    <property type="term" value="F:DNA binding"/>
    <property type="evidence" value="ECO:0007669"/>
    <property type="project" value="UniProtKB-KW"/>
</dbReference>
<dbReference type="Pfam" id="PF17191">
    <property type="entry name" value="RecG_wedge"/>
    <property type="match status" value="1"/>
</dbReference>
<keyword evidence="11" id="KW-0413">Isomerase</keyword>
<feature type="domain" description="Helicase ATP-binding" evidence="16">
    <location>
        <begin position="287"/>
        <end position="449"/>
    </location>
</feature>
<dbReference type="OrthoDB" id="9804325at2"/>
<evidence type="ECO:0000256" key="13">
    <source>
        <dbReference type="ARBA" id="ARBA00034808"/>
    </source>
</evidence>
<dbReference type="CDD" id="cd04488">
    <property type="entry name" value="RecG_wedge_OBF"/>
    <property type="match status" value="1"/>
</dbReference>
<evidence type="ECO:0000256" key="5">
    <source>
        <dbReference type="ARBA" id="ARBA00022801"/>
    </source>
</evidence>
<evidence type="ECO:0000256" key="4">
    <source>
        <dbReference type="ARBA" id="ARBA00022763"/>
    </source>
</evidence>
<dbReference type="GO" id="GO:0043138">
    <property type="term" value="F:3'-5' DNA helicase activity"/>
    <property type="evidence" value="ECO:0007669"/>
    <property type="project" value="UniProtKB-EC"/>
</dbReference>
<evidence type="ECO:0000256" key="7">
    <source>
        <dbReference type="ARBA" id="ARBA00022840"/>
    </source>
</evidence>
<protein>
    <recommendedName>
        <fullName evidence="2 15">ATP-dependent DNA helicase RecG</fullName>
        <ecNumber evidence="13 15">5.6.2.4</ecNumber>
    </recommendedName>
</protein>
<dbReference type="GO" id="GO:0016887">
    <property type="term" value="F:ATP hydrolysis activity"/>
    <property type="evidence" value="ECO:0007669"/>
    <property type="project" value="RHEA"/>
</dbReference>
<dbReference type="Gene3D" id="2.40.50.140">
    <property type="entry name" value="Nucleic acid-binding proteins"/>
    <property type="match status" value="1"/>
</dbReference>
<dbReference type="STRING" id="1150600.ADIARSV_2829"/>
<evidence type="ECO:0000256" key="3">
    <source>
        <dbReference type="ARBA" id="ARBA00022741"/>
    </source>
</evidence>
<dbReference type="NCBIfam" id="NF008168">
    <property type="entry name" value="PRK10917.2-2"/>
    <property type="match status" value="1"/>
</dbReference>
<keyword evidence="7 15" id="KW-0067">ATP-binding</keyword>
<evidence type="ECO:0000256" key="9">
    <source>
        <dbReference type="ARBA" id="ARBA00023172"/>
    </source>
</evidence>
<evidence type="ECO:0000256" key="1">
    <source>
        <dbReference type="ARBA" id="ARBA00007504"/>
    </source>
</evidence>
<comment type="catalytic activity">
    <reaction evidence="12 15">
        <text>Couples ATP hydrolysis with the unwinding of duplex DNA by translocating in the 3'-5' direction.</text>
        <dbReference type="EC" id="5.6.2.4"/>
    </reaction>
</comment>
<dbReference type="InterPro" id="IPR012340">
    <property type="entry name" value="NA-bd_OB-fold"/>
</dbReference>
<evidence type="ECO:0000256" key="12">
    <source>
        <dbReference type="ARBA" id="ARBA00034617"/>
    </source>
</evidence>
<comment type="caution">
    <text evidence="18">The sequence shown here is derived from an EMBL/GenBank/DDBJ whole genome shotgun (WGS) entry which is preliminary data.</text>
</comment>
<comment type="function">
    <text evidence="15">Plays a critical role in recombination and DNA repair. Helps process Holliday junction intermediates to mature products by catalyzing branch migration. Has replication fork regression activity, unwinds stalled or blocked replication forks to make a HJ that can be resolved. Has a DNA unwinding activity characteristic of a DNA helicase with 3'-5' polarity.</text>
</comment>
<dbReference type="EMBL" id="AQPN01000100">
    <property type="protein sequence ID" value="EOR93995.1"/>
    <property type="molecule type" value="Genomic_DNA"/>
</dbReference>
<dbReference type="InterPro" id="IPR011545">
    <property type="entry name" value="DEAD/DEAH_box_helicase_dom"/>
</dbReference>
<dbReference type="PANTHER" id="PTHR47964:SF1">
    <property type="entry name" value="ATP-DEPENDENT DNA HELICASE HOMOLOG RECG, CHLOROPLASTIC"/>
    <property type="match status" value="1"/>
</dbReference>
<dbReference type="InterPro" id="IPR047112">
    <property type="entry name" value="RecG/Mfd"/>
</dbReference>
<feature type="domain" description="Helicase C-terminal" evidence="17">
    <location>
        <begin position="458"/>
        <end position="635"/>
    </location>
</feature>
<keyword evidence="3 15" id="KW-0547">Nucleotide-binding</keyword>
<dbReference type="NCBIfam" id="NF008165">
    <property type="entry name" value="PRK10917.1-3"/>
    <property type="match status" value="1"/>
</dbReference>
<dbReference type="InterPro" id="IPR027417">
    <property type="entry name" value="P-loop_NTPase"/>
</dbReference>
<dbReference type="EC" id="5.6.2.4" evidence="13 15"/>
<dbReference type="eggNOG" id="COG1200">
    <property type="taxonomic scope" value="Bacteria"/>
</dbReference>
<name>R9GR15_9SPHI</name>
<dbReference type="RefSeq" id="WP_016196060.1">
    <property type="nucleotide sequence ID" value="NZ_AQPN01000100.1"/>
</dbReference>
<evidence type="ECO:0000313" key="19">
    <source>
        <dbReference type="Proteomes" id="UP000014174"/>
    </source>
</evidence>
<keyword evidence="6 15" id="KW-0347">Helicase</keyword>
<keyword evidence="5 15" id="KW-0378">Hydrolase</keyword>
<dbReference type="PANTHER" id="PTHR47964">
    <property type="entry name" value="ATP-DEPENDENT DNA HELICASE HOMOLOG RECG, CHLOROPLASTIC"/>
    <property type="match status" value="1"/>
</dbReference>
<evidence type="ECO:0000259" key="17">
    <source>
        <dbReference type="PROSITE" id="PS51194"/>
    </source>
</evidence>
<evidence type="ECO:0000256" key="8">
    <source>
        <dbReference type="ARBA" id="ARBA00023125"/>
    </source>
</evidence>
<evidence type="ECO:0000313" key="18">
    <source>
        <dbReference type="EMBL" id="EOR93995.1"/>
    </source>
</evidence>
<dbReference type="SUPFAM" id="SSF50249">
    <property type="entry name" value="Nucleic acid-binding proteins"/>
    <property type="match status" value="1"/>
</dbReference>
<dbReference type="PATRIC" id="fig|1150600.3.peg.2801"/>
<keyword evidence="19" id="KW-1185">Reference proteome</keyword>
<dbReference type="GO" id="GO:0006281">
    <property type="term" value="P:DNA repair"/>
    <property type="evidence" value="ECO:0007669"/>
    <property type="project" value="UniProtKB-UniRule"/>
</dbReference>
<dbReference type="Gene3D" id="3.40.50.300">
    <property type="entry name" value="P-loop containing nucleotide triphosphate hydrolases"/>
    <property type="match status" value="2"/>
</dbReference>
<evidence type="ECO:0000256" key="6">
    <source>
        <dbReference type="ARBA" id="ARBA00022806"/>
    </source>
</evidence>
<dbReference type="SMART" id="SM00487">
    <property type="entry name" value="DEXDc"/>
    <property type="match status" value="1"/>
</dbReference>
<dbReference type="PROSITE" id="PS51194">
    <property type="entry name" value="HELICASE_CTER"/>
    <property type="match status" value="1"/>
</dbReference>
<keyword evidence="4 15" id="KW-0227">DNA damage</keyword>
<accession>R9GR15</accession>
<dbReference type="InterPro" id="IPR001650">
    <property type="entry name" value="Helicase_C-like"/>
</dbReference>
<dbReference type="PROSITE" id="PS51192">
    <property type="entry name" value="HELICASE_ATP_BIND_1"/>
    <property type="match status" value="1"/>
</dbReference>
<evidence type="ECO:0000256" key="11">
    <source>
        <dbReference type="ARBA" id="ARBA00023235"/>
    </source>
</evidence>
<comment type="catalytic activity">
    <reaction evidence="14 15">
        <text>ATP + H2O = ADP + phosphate + H(+)</text>
        <dbReference type="Rhea" id="RHEA:13065"/>
        <dbReference type="ChEBI" id="CHEBI:15377"/>
        <dbReference type="ChEBI" id="CHEBI:15378"/>
        <dbReference type="ChEBI" id="CHEBI:30616"/>
        <dbReference type="ChEBI" id="CHEBI:43474"/>
        <dbReference type="ChEBI" id="CHEBI:456216"/>
        <dbReference type="EC" id="5.6.2.4"/>
    </reaction>
</comment>
<dbReference type="CDD" id="cd17992">
    <property type="entry name" value="DEXHc_RecG"/>
    <property type="match status" value="1"/>
</dbReference>
<dbReference type="Pfam" id="PF19833">
    <property type="entry name" value="RecG_dom3_C"/>
    <property type="match status" value="1"/>
</dbReference>
<dbReference type="Pfam" id="PF00271">
    <property type="entry name" value="Helicase_C"/>
    <property type="match status" value="1"/>
</dbReference>
<dbReference type="AlphaFoldDB" id="R9GR15"/>